<protein>
    <submittedName>
        <fullName evidence="1">Uncharacterized protein</fullName>
    </submittedName>
</protein>
<accession>A0A556MLW9</accession>
<dbReference type="RefSeq" id="WP_144248965.1">
    <property type="nucleotide sequence ID" value="NZ_VLPK01000002.1"/>
</dbReference>
<organism evidence="1 2">
    <name type="scientific">Mucilaginibacter corticis</name>
    <dbReference type="NCBI Taxonomy" id="2597670"/>
    <lineage>
        <taxon>Bacteria</taxon>
        <taxon>Pseudomonadati</taxon>
        <taxon>Bacteroidota</taxon>
        <taxon>Sphingobacteriia</taxon>
        <taxon>Sphingobacteriales</taxon>
        <taxon>Sphingobacteriaceae</taxon>
        <taxon>Mucilaginibacter</taxon>
    </lineage>
</organism>
<gene>
    <name evidence="1" type="ORF">FO440_14415</name>
</gene>
<keyword evidence="2" id="KW-1185">Reference proteome</keyword>
<sequence length="136" mass="15573">MFTTDDPVLATDLFVASTQGEAAAWFKANHSRYHAPLFVLITGYAPEPCHAAIIRPYARNRKIHFLFGNDDTGALCDLKLAAWIRNKPIKISYLENHYLVNFENKKYAFDRLSLNALEKASGYNFRIRTHKTNQLP</sequence>
<dbReference type="Proteomes" id="UP000318733">
    <property type="component" value="Unassembled WGS sequence"/>
</dbReference>
<dbReference type="OrthoDB" id="796066at2"/>
<evidence type="ECO:0000313" key="2">
    <source>
        <dbReference type="Proteomes" id="UP000318733"/>
    </source>
</evidence>
<comment type="caution">
    <text evidence="1">The sequence shown here is derived from an EMBL/GenBank/DDBJ whole genome shotgun (WGS) entry which is preliminary data.</text>
</comment>
<proteinExistence type="predicted"/>
<evidence type="ECO:0000313" key="1">
    <source>
        <dbReference type="EMBL" id="TSJ40927.1"/>
    </source>
</evidence>
<name>A0A556MLW9_9SPHI</name>
<reference evidence="1 2" key="1">
    <citation type="submission" date="2019-07" db="EMBL/GenBank/DDBJ databases">
        <authorList>
            <person name="Huq M.A."/>
        </authorList>
    </citation>
    <scope>NUCLEOTIDE SEQUENCE [LARGE SCALE GENOMIC DNA]</scope>
    <source>
        <strain evidence="1 2">MAH-19</strain>
    </source>
</reference>
<dbReference type="AlphaFoldDB" id="A0A556MLW9"/>
<dbReference type="EMBL" id="VLPK01000002">
    <property type="protein sequence ID" value="TSJ40927.1"/>
    <property type="molecule type" value="Genomic_DNA"/>
</dbReference>